<feature type="region of interest" description="Disordered" evidence="9">
    <location>
        <begin position="211"/>
        <end position="277"/>
    </location>
</feature>
<comment type="function">
    <text evidence="7">Transcription factor. Interacts, when in complex with WRKY71, specifically with the W box (5'-(T)TGAC[CT]-3'), a frequently occurring elicitor-responsive cis-acting element. Represses specifically gibberellic acid (GA)-induced promoters in aleurone cells, probably by interfering with GAM1.</text>
</comment>
<dbReference type="SUPFAM" id="SSF118290">
    <property type="entry name" value="WRKY DNA-binding domain"/>
    <property type="match status" value="1"/>
</dbReference>
<dbReference type="eggNOG" id="ENOG502QR3I">
    <property type="taxonomic scope" value="Eukaryota"/>
</dbReference>
<dbReference type="FunFam" id="2.20.25.80:FF:000004">
    <property type="entry name" value="WRKY transcription factor 65"/>
    <property type="match status" value="1"/>
</dbReference>
<protein>
    <recommendedName>
        <fullName evidence="8">WRKY transcription factor WRKY51</fullName>
    </recommendedName>
</protein>
<evidence type="ECO:0000256" key="1">
    <source>
        <dbReference type="ARBA" id="ARBA00004123"/>
    </source>
</evidence>
<evidence type="ECO:0000256" key="3">
    <source>
        <dbReference type="ARBA" id="ARBA00023015"/>
    </source>
</evidence>
<evidence type="ECO:0000256" key="8">
    <source>
        <dbReference type="ARBA" id="ARBA00070168"/>
    </source>
</evidence>
<dbReference type="AlphaFoldDB" id="A0A0E0ASK0"/>
<evidence type="ECO:0000256" key="7">
    <source>
        <dbReference type="ARBA" id="ARBA00059977"/>
    </source>
</evidence>
<dbReference type="Proteomes" id="UP000026961">
    <property type="component" value="Chromosome 8"/>
</dbReference>
<feature type="region of interest" description="Disordered" evidence="9">
    <location>
        <begin position="19"/>
        <end position="55"/>
    </location>
</feature>
<dbReference type="InterPro" id="IPR003657">
    <property type="entry name" value="WRKY_dom"/>
</dbReference>
<evidence type="ECO:0000256" key="5">
    <source>
        <dbReference type="ARBA" id="ARBA00023163"/>
    </source>
</evidence>
<keyword evidence="4" id="KW-0238">DNA-binding</keyword>
<dbReference type="Gene3D" id="2.20.25.80">
    <property type="entry name" value="WRKY domain"/>
    <property type="match status" value="1"/>
</dbReference>
<comment type="similarity">
    <text evidence="2">Belongs to the WRKY group II-a family.</text>
</comment>
<evidence type="ECO:0000313" key="12">
    <source>
        <dbReference type="Proteomes" id="UP000026961"/>
    </source>
</evidence>
<sequence>MNRIPLFKTLFSVLQPYTTQATSPTPFPPHNLTLTTSSSSSTTGNSSSGVRSRLRLRRPMAVDLMGFSPRGGCRPSVETEQLAFQEAAAAGLRSLELLVSSLSAGGEQHRRPQQKQSSPPLGEIADQAVSRFRKVISILDRTGHARFRRGPVVGAAAAAASASPSSSPVSPPLPPVTTQPATAVKSLTLDFTNPAKVAAASVTSTSFFSSVTAGGDGSVSKGRSLVSSGKPPLAGGVKRKHHPNPHPHPPCAAGGDGHGHGAAHAHGGCHCSKKRKQRVRRTVRVAAASARVADIPADEYSWRKYGQKPIKGSPYPRGYYRCSTVKGCPARKHVERAADDPATLVVTYEGDHRHSPPPPPLPLV</sequence>
<reference evidence="11" key="2">
    <citation type="submission" date="2018-05" db="EMBL/GenBank/DDBJ databases">
        <title>OgluRS3 (Oryza glumaepatula Reference Sequence Version 3).</title>
        <authorList>
            <person name="Zhang J."/>
            <person name="Kudrna D."/>
            <person name="Lee S."/>
            <person name="Talag J."/>
            <person name="Welchert J."/>
            <person name="Wing R.A."/>
        </authorList>
    </citation>
    <scope>NUCLEOTIDE SEQUENCE [LARGE SCALE GENOMIC DNA]</scope>
</reference>
<comment type="subcellular location">
    <subcellularLocation>
        <location evidence="1">Nucleus</location>
    </subcellularLocation>
</comment>
<dbReference type="Gramene" id="OGLUM08G07550.1">
    <property type="protein sequence ID" value="OGLUM08G07550.1"/>
    <property type="gene ID" value="OGLUM08G07550"/>
</dbReference>
<dbReference type="HOGENOM" id="CLU_040478_1_0_1"/>
<dbReference type="InterPro" id="IPR036576">
    <property type="entry name" value="WRKY_dom_sf"/>
</dbReference>
<feature type="compositionally biased region" description="Low complexity" evidence="9">
    <location>
        <begin position="31"/>
        <end position="51"/>
    </location>
</feature>
<keyword evidence="3" id="KW-0805">Transcription regulation</keyword>
<dbReference type="Pfam" id="PF10533">
    <property type="entry name" value="Plant_zn_clust"/>
    <property type="match status" value="1"/>
</dbReference>
<keyword evidence="6" id="KW-0539">Nucleus</keyword>
<dbReference type="InterPro" id="IPR018872">
    <property type="entry name" value="Zn-cluster-dom"/>
</dbReference>
<dbReference type="SMART" id="SM00774">
    <property type="entry name" value="WRKY"/>
    <property type="match status" value="1"/>
</dbReference>
<reference evidence="11" key="1">
    <citation type="submission" date="2015-04" db="UniProtKB">
        <authorList>
            <consortium name="EnsemblPlants"/>
        </authorList>
    </citation>
    <scope>IDENTIFICATION</scope>
</reference>
<evidence type="ECO:0000256" key="6">
    <source>
        <dbReference type="ARBA" id="ARBA00023242"/>
    </source>
</evidence>
<evidence type="ECO:0000256" key="4">
    <source>
        <dbReference type="ARBA" id="ARBA00023125"/>
    </source>
</evidence>
<keyword evidence="5" id="KW-0804">Transcription</keyword>
<dbReference type="GO" id="GO:0005634">
    <property type="term" value="C:nucleus"/>
    <property type="evidence" value="ECO:0007669"/>
    <property type="project" value="UniProtKB-SubCell"/>
</dbReference>
<evidence type="ECO:0000256" key="2">
    <source>
        <dbReference type="ARBA" id="ARBA00008189"/>
    </source>
</evidence>
<dbReference type="PANTHER" id="PTHR31282">
    <property type="entry name" value="WRKY TRANSCRIPTION FACTOR 21-RELATED"/>
    <property type="match status" value="1"/>
</dbReference>
<evidence type="ECO:0000256" key="9">
    <source>
        <dbReference type="SAM" id="MobiDB-lite"/>
    </source>
</evidence>
<dbReference type="InterPro" id="IPR044810">
    <property type="entry name" value="WRKY_plant"/>
</dbReference>
<accession>A0A0E0ASK0</accession>
<evidence type="ECO:0000313" key="11">
    <source>
        <dbReference type="EnsemblPlants" id="OGLUM08G07550.1"/>
    </source>
</evidence>
<proteinExistence type="inferred from homology"/>
<name>A0A0E0ASK0_9ORYZ</name>
<organism evidence="11">
    <name type="scientific">Oryza glumipatula</name>
    <dbReference type="NCBI Taxonomy" id="40148"/>
    <lineage>
        <taxon>Eukaryota</taxon>
        <taxon>Viridiplantae</taxon>
        <taxon>Streptophyta</taxon>
        <taxon>Embryophyta</taxon>
        <taxon>Tracheophyta</taxon>
        <taxon>Spermatophyta</taxon>
        <taxon>Magnoliopsida</taxon>
        <taxon>Liliopsida</taxon>
        <taxon>Poales</taxon>
        <taxon>Poaceae</taxon>
        <taxon>BOP clade</taxon>
        <taxon>Oryzoideae</taxon>
        <taxon>Oryzeae</taxon>
        <taxon>Oryzinae</taxon>
        <taxon>Oryza</taxon>
    </lineage>
</organism>
<dbReference type="GO" id="GO:0003700">
    <property type="term" value="F:DNA-binding transcription factor activity"/>
    <property type="evidence" value="ECO:0007669"/>
    <property type="project" value="InterPro"/>
</dbReference>
<keyword evidence="12" id="KW-1185">Reference proteome</keyword>
<dbReference type="Pfam" id="PF03106">
    <property type="entry name" value="WRKY"/>
    <property type="match status" value="1"/>
</dbReference>
<dbReference type="PROSITE" id="PS50811">
    <property type="entry name" value="WRKY"/>
    <property type="match status" value="1"/>
</dbReference>
<dbReference type="EnsemblPlants" id="OGLUM08G07550.1">
    <property type="protein sequence ID" value="OGLUM08G07550.1"/>
    <property type="gene ID" value="OGLUM08G07550"/>
</dbReference>
<dbReference type="GO" id="GO:0043565">
    <property type="term" value="F:sequence-specific DNA binding"/>
    <property type="evidence" value="ECO:0007669"/>
    <property type="project" value="InterPro"/>
</dbReference>
<evidence type="ECO:0000259" key="10">
    <source>
        <dbReference type="PROSITE" id="PS50811"/>
    </source>
</evidence>
<feature type="domain" description="WRKY" evidence="10">
    <location>
        <begin position="291"/>
        <end position="357"/>
    </location>
</feature>